<dbReference type="PANTHER" id="PTHR30288">
    <property type="entry name" value="FLAGELLAR CAP/ASSEMBLY PROTEIN FLID"/>
    <property type="match status" value="1"/>
</dbReference>
<comment type="similarity">
    <text evidence="1 5">Belongs to the FliD family.</text>
</comment>
<comment type="function">
    <text evidence="5">Required for morphogenesis and for the elongation of the flagellar filament by facilitating polymerization of the flagellin monomers at the tip of growing filament. Forms a capping structure, which prevents flagellin subunits (transported through the central channel of the flagellum) from leaking out without polymerization at the distal end.</text>
</comment>
<dbReference type="EMBL" id="CP012541">
    <property type="protein sequence ID" value="ALF47722.1"/>
    <property type="molecule type" value="Genomic_DNA"/>
</dbReference>
<dbReference type="InterPro" id="IPR003481">
    <property type="entry name" value="FliD_N"/>
</dbReference>
<dbReference type="Pfam" id="PF02465">
    <property type="entry name" value="FliD_N"/>
    <property type="match status" value="1"/>
</dbReference>
<feature type="domain" description="Flagellar hook-associated protein 2 C-terminal" evidence="7">
    <location>
        <begin position="246"/>
        <end position="566"/>
    </location>
</feature>
<comment type="subunit">
    <text evidence="2 5">Homopentamer.</text>
</comment>
<reference evidence="9" key="1">
    <citation type="submission" date="2015-08" db="EMBL/GenBank/DDBJ databases">
        <title>Comparative genomics of the Campylobacter concisus group.</title>
        <authorList>
            <person name="Miller W.G."/>
            <person name="Yee E."/>
            <person name="Chapman M.H."/>
            <person name="Huynh S."/>
            <person name="Bono J.L."/>
            <person name="On S.L.W."/>
            <person name="St Leger J."/>
            <person name="Foster G."/>
            <person name="Parker C.T."/>
        </authorList>
    </citation>
    <scope>NUCLEOTIDE SEQUENCE [LARGE SCALE GENOMIC DNA]</scope>
    <source>
        <strain evidence="9">ATCC 33237</strain>
    </source>
</reference>
<dbReference type="InterPro" id="IPR010809">
    <property type="entry name" value="FliD_C"/>
</dbReference>
<dbReference type="RefSeq" id="WP_054196710.1">
    <property type="nucleotide sequence ID" value="NZ_CABMKQ010000043.1"/>
</dbReference>
<proteinExistence type="inferred from homology"/>
<evidence type="ECO:0000256" key="4">
    <source>
        <dbReference type="ARBA" id="ARBA00023143"/>
    </source>
</evidence>
<dbReference type="Gene3D" id="3.30.70.2120">
    <property type="match status" value="1"/>
</dbReference>
<evidence type="ECO:0000256" key="2">
    <source>
        <dbReference type="ARBA" id="ARBA00011255"/>
    </source>
</evidence>
<keyword evidence="8" id="KW-0969">Cilium</keyword>
<accession>A0A0M3V2H4</accession>
<keyword evidence="4 5" id="KW-0975">Bacterial flagellum</keyword>
<dbReference type="InterPro" id="IPR040026">
    <property type="entry name" value="FliD"/>
</dbReference>
<dbReference type="GO" id="GO:0009424">
    <property type="term" value="C:bacterial-type flagellum hook"/>
    <property type="evidence" value="ECO:0007669"/>
    <property type="project" value="UniProtKB-UniRule"/>
</dbReference>
<dbReference type="PANTHER" id="PTHR30288:SF0">
    <property type="entry name" value="FLAGELLAR HOOK-ASSOCIATED PROTEIN 2"/>
    <property type="match status" value="1"/>
</dbReference>
<keyword evidence="3" id="KW-0175">Coiled coil</keyword>
<dbReference type="Pfam" id="PF07195">
    <property type="entry name" value="FliD_C"/>
    <property type="match status" value="1"/>
</dbReference>
<evidence type="ECO:0000256" key="3">
    <source>
        <dbReference type="ARBA" id="ARBA00023054"/>
    </source>
</evidence>
<dbReference type="AlphaFoldDB" id="A0A0M3V2H4"/>
<dbReference type="GO" id="GO:0009421">
    <property type="term" value="C:bacterial-type flagellum filament cap"/>
    <property type="evidence" value="ECO:0007669"/>
    <property type="project" value="InterPro"/>
</dbReference>
<comment type="subcellular location">
    <subcellularLocation>
        <location evidence="5">Secreted</location>
    </subcellularLocation>
    <subcellularLocation>
        <location evidence="5">Bacterial flagellum</location>
    </subcellularLocation>
</comment>
<dbReference type="Proteomes" id="UP000066049">
    <property type="component" value="Chromosome"/>
</dbReference>
<dbReference type="GO" id="GO:0071973">
    <property type="term" value="P:bacterial-type flagellum-dependent cell motility"/>
    <property type="evidence" value="ECO:0007669"/>
    <property type="project" value="TreeGrafter"/>
</dbReference>
<evidence type="ECO:0000259" key="6">
    <source>
        <dbReference type="Pfam" id="PF02465"/>
    </source>
</evidence>
<keyword evidence="8" id="KW-0966">Cell projection</keyword>
<keyword evidence="5" id="KW-0964">Secreted</keyword>
<dbReference type="GO" id="GO:0005576">
    <property type="term" value="C:extracellular region"/>
    <property type="evidence" value="ECO:0007669"/>
    <property type="project" value="UniProtKB-SubCell"/>
</dbReference>
<keyword evidence="8" id="KW-0282">Flagellum</keyword>
<evidence type="ECO:0000313" key="8">
    <source>
        <dbReference type="EMBL" id="ALF47722.1"/>
    </source>
</evidence>
<name>A0A0M3V2H4_9BACT</name>
<protein>
    <recommendedName>
        <fullName evidence="5">Flagellar hook-associated protein 2</fullName>
        <shortName evidence="5">HAP2</shortName>
    </recommendedName>
    <alternativeName>
        <fullName evidence="5">Flagellar cap protein</fullName>
    </alternativeName>
</protein>
<dbReference type="PATRIC" id="fig|199.248.peg.1085"/>
<evidence type="ECO:0000313" key="9">
    <source>
        <dbReference type="Proteomes" id="UP000066049"/>
    </source>
</evidence>
<gene>
    <name evidence="8" type="primary">fliD</name>
    <name evidence="8" type="ORF">CCON33237_1047</name>
</gene>
<evidence type="ECO:0000256" key="5">
    <source>
        <dbReference type="RuleBase" id="RU362066"/>
    </source>
</evidence>
<dbReference type="GO" id="GO:0007155">
    <property type="term" value="P:cell adhesion"/>
    <property type="evidence" value="ECO:0007669"/>
    <property type="project" value="InterPro"/>
</dbReference>
<evidence type="ECO:0000259" key="7">
    <source>
        <dbReference type="Pfam" id="PF07195"/>
    </source>
</evidence>
<dbReference type="KEGG" id="ccoc:CCON33237_1047"/>
<sequence>MAVGNVTNLGIGTKNSGLNDDLIKKLKEADEAGQIKPLTKRLERNDLKQKDLAALKTLVSNVNVSGKTLGGEALYLKRTTNNAGKSVTASAANGVSVQNFSIDVQKLAQKDTFQSSNFKNASNLVGATSNGSFDVEIDGQKFSISVTRSTTYQDIVDKINDISRGKLQARILNVGGDKPNQIMLQSGNTGATQTIKFSNDTAGVLDKLGWDSTQFQDKDANGTLLTNPDGTPKMTSNFEKNRILKAQDAEFTYNGVNVKRSKNTFNDLRPGISITLNETGKTNVSVSQDTKEVIKAVEEFIKDYNLMTMNLGIATKYDEEKGAGTFQGVSEISSLRSNIGRLVNGQDSEGKALSKYGIVPDKDGQLQLDLNKLNAALSKDPEEIQKFFMGSSKIEPISYMGASTVSSGVLDIKAGDLTINGKSVTFSTTATATAEENALKLQQAINDAGITGVTASLDNSGKRIVLKRSDGENIEVKGKNSALTALGMNEATINPVTKKTDGLFTKLAKMLDGVVGKKGTMIAMQNQLKDENESITKNKESTQKLLDEKYTTMQERFIKYNAIIASLENQFSTLKSMIDAEINSRK</sequence>
<feature type="domain" description="Flagellar hook-associated protein 2 N-terminal" evidence="6">
    <location>
        <begin position="19"/>
        <end position="111"/>
    </location>
</feature>
<organism evidence="8 9">
    <name type="scientific">Campylobacter concisus</name>
    <dbReference type="NCBI Taxonomy" id="199"/>
    <lineage>
        <taxon>Bacteria</taxon>
        <taxon>Pseudomonadati</taxon>
        <taxon>Campylobacterota</taxon>
        <taxon>Epsilonproteobacteria</taxon>
        <taxon>Campylobacterales</taxon>
        <taxon>Campylobacteraceae</taxon>
        <taxon>Campylobacter</taxon>
    </lineage>
</organism>
<dbReference type="GeneID" id="28662724"/>
<evidence type="ECO:0000256" key="1">
    <source>
        <dbReference type="ARBA" id="ARBA00009764"/>
    </source>
</evidence>
<dbReference type="NCBIfam" id="NF009400">
    <property type="entry name" value="PRK12765.1"/>
    <property type="match status" value="1"/>
</dbReference>